<dbReference type="Proteomes" id="UP000177740">
    <property type="component" value="Unassembled WGS sequence"/>
</dbReference>
<dbReference type="InterPro" id="IPR003607">
    <property type="entry name" value="HD/PDEase_dom"/>
</dbReference>
<organism evidence="2 3">
    <name type="scientific">Candidatus Nealsonbacteria bacterium RIFOXYB1_FULL_40_15</name>
    <dbReference type="NCBI Taxonomy" id="1801677"/>
    <lineage>
        <taxon>Bacteria</taxon>
        <taxon>Candidatus Nealsoniibacteriota</taxon>
    </lineage>
</organism>
<dbReference type="STRING" id="1801677.A2365_02375"/>
<protein>
    <recommendedName>
        <fullName evidence="1">HD domain-containing protein</fullName>
    </recommendedName>
</protein>
<dbReference type="EMBL" id="MHMM01000017">
    <property type="protein sequence ID" value="OGZ26721.1"/>
    <property type="molecule type" value="Genomic_DNA"/>
</dbReference>
<evidence type="ECO:0000313" key="2">
    <source>
        <dbReference type="EMBL" id="OGZ26721.1"/>
    </source>
</evidence>
<evidence type="ECO:0000313" key="3">
    <source>
        <dbReference type="Proteomes" id="UP000177740"/>
    </source>
</evidence>
<name>A0A1G2EMW7_9BACT</name>
<dbReference type="InterPro" id="IPR006674">
    <property type="entry name" value="HD_domain"/>
</dbReference>
<dbReference type="Gene3D" id="1.10.3210.10">
    <property type="entry name" value="Hypothetical protein af1432"/>
    <property type="match status" value="1"/>
</dbReference>
<dbReference type="SUPFAM" id="SSF109604">
    <property type="entry name" value="HD-domain/PDEase-like"/>
    <property type="match status" value="1"/>
</dbReference>
<accession>A0A1G2EMW7</accession>
<sequence>MNNSIPEKYQKIWKKCEPILRAGRGGDYEHALETVQMILDYKGQLKLDLDILIPTAMMHDIGHIAILDEHLKYVTGAKKLINSKLVHMLTGAKIAKDILESAGYDKDKSVEIIDIISMHDADSLKGININEFYNTDNKKIFHDFDRLDRFSEERIRLASPRYENKEDLFKEVENSLNLFFLDEFKQVAHARLETLRKLLTK</sequence>
<dbReference type="Pfam" id="PF01966">
    <property type="entry name" value="HD"/>
    <property type="match status" value="1"/>
</dbReference>
<dbReference type="CDD" id="cd00077">
    <property type="entry name" value="HDc"/>
    <property type="match status" value="1"/>
</dbReference>
<reference evidence="2 3" key="1">
    <citation type="journal article" date="2016" name="Nat. Commun.">
        <title>Thousands of microbial genomes shed light on interconnected biogeochemical processes in an aquifer system.</title>
        <authorList>
            <person name="Anantharaman K."/>
            <person name="Brown C.T."/>
            <person name="Hug L.A."/>
            <person name="Sharon I."/>
            <person name="Castelle C.J."/>
            <person name="Probst A.J."/>
            <person name="Thomas B.C."/>
            <person name="Singh A."/>
            <person name="Wilkins M.J."/>
            <person name="Karaoz U."/>
            <person name="Brodie E.L."/>
            <person name="Williams K.H."/>
            <person name="Hubbard S.S."/>
            <person name="Banfield J.F."/>
        </authorList>
    </citation>
    <scope>NUCLEOTIDE SEQUENCE [LARGE SCALE GENOMIC DNA]</scope>
</reference>
<gene>
    <name evidence="2" type="ORF">A2365_02375</name>
</gene>
<feature type="domain" description="HD" evidence="1">
    <location>
        <begin position="28"/>
        <end position="148"/>
    </location>
</feature>
<dbReference type="AlphaFoldDB" id="A0A1G2EMW7"/>
<evidence type="ECO:0000259" key="1">
    <source>
        <dbReference type="Pfam" id="PF01966"/>
    </source>
</evidence>
<proteinExistence type="predicted"/>
<comment type="caution">
    <text evidence="2">The sequence shown here is derived from an EMBL/GenBank/DDBJ whole genome shotgun (WGS) entry which is preliminary data.</text>
</comment>